<accession>A0A177YLS3</accession>
<proteinExistence type="predicted"/>
<evidence type="ECO:0000256" key="1">
    <source>
        <dbReference type="SAM" id="Phobius"/>
    </source>
</evidence>
<keyword evidence="1" id="KW-0812">Transmembrane</keyword>
<evidence type="ECO:0000313" key="2">
    <source>
        <dbReference type="EMBL" id="OAK55978.1"/>
    </source>
</evidence>
<comment type="caution">
    <text evidence="2">The sequence shown here is derived from an EMBL/GenBank/DDBJ whole genome shotgun (WGS) entry which is preliminary data.</text>
</comment>
<keyword evidence="1" id="KW-0472">Membrane</keyword>
<feature type="transmembrane region" description="Helical" evidence="1">
    <location>
        <begin position="86"/>
        <end position="107"/>
    </location>
</feature>
<dbReference type="EMBL" id="LVHI01000007">
    <property type="protein sequence ID" value="OAK55978.1"/>
    <property type="molecule type" value="Genomic_DNA"/>
</dbReference>
<evidence type="ECO:0000313" key="3">
    <source>
        <dbReference type="Proteomes" id="UP000077519"/>
    </source>
</evidence>
<feature type="transmembrane region" description="Helical" evidence="1">
    <location>
        <begin position="29"/>
        <end position="49"/>
    </location>
</feature>
<organism evidence="2 3">
    <name type="scientific">Rhodococcoides kyotonense</name>
    <dbReference type="NCBI Taxonomy" id="398843"/>
    <lineage>
        <taxon>Bacteria</taxon>
        <taxon>Bacillati</taxon>
        <taxon>Actinomycetota</taxon>
        <taxon>Actinomycetes</taxon>
        <taxon>Mycobacteriales</taxon>
        <taxon>Nocardiaceae</taxon>
        <taxon>Rhodococcoides</taxon>
    </lineage>
</organism>
<protein>
    <submittedName>
        <fullName evidence="2">Uncharacterized protein</fullName>
    </submittedName>
</protein>
<gene>
    <name evidence="2" type="ORF">A3K89_18795</name>
</gene>
<reference evidence="2 3" key="1">
    <citation type="submission" date="2016-03" db="EMBL/GenBank/DDBJ databases">
        <title>Genome sequence of Rhodococcus kyotonensis KB10.</title>
        <authorList>
            <person name="Jeong H."/>
            <person name="Hong C.E."/>
            <person name="Jo S.H."/>
            <person name="Park J.M."/>
        </authorList>
    </citation>
    <scope>NUCLEOTIDE SEQUENCE [LARGE SCALE GENOMIC DNA]</scope>
    <source>
        <strain evidence="2 3">KB10</strain>
    </source>
</reference>
<name>A0A177YLS3_9NOCA</name>
<keyword evidence="3" id="KW-1185">Reference proteome</keyword>
<sequence length="162" mass="16513">MRGVFVGATSGTLSIAAHGVGGGTMMPSESALVLLVIVSAAVGGVVAVLAGRVPMVAVLALGQVCGHTVLTIASEHHHGTSLTPSMLAAHAVATMMCALLIRAAVLGHGHALSVLRRILPVLRVVLPVEDERPRDRTEYRPDVVLRLLACSGVGTRGPPVAA</sequence>
<dbReference type="AlphaFoldDB" id="A0A177YLS3"/>
<keyword evidence="1" id="KW-1133">Transmembrane helix</keyword>
<dbReference type="Proteomes" id="UP000077519">
    <property type="component" value="Unassembled WGS sequence"/>
</dbReference>